<dbReference type="KEGG" id="fte:Fluta_1947"/>
<reference evidence="7" key="2">
    <citation type="submission" date="2011-02" db="EMBL/GenBank/DDBJ databases">
        <title>The complete genome of Fluviicola taffensis DSM 16823.</title>
        <authorList>
            <consortium name="US DOE Joint Genome Institute (JGI-PGF)"/>
            <person name="Lucas S."/>
            <person name="Copeland A."/>
            <person name="Lapidus A."/>
            <person name="Bruce D."/>
            <person name="Goodwin L."/>
            <person name="Pitluck S."/>
            <person name="Kyrpides N."/>
            <person name="Mavromatis K."/>
            <person name="Ivanova N."/>
            <person name="Mikhailova N."/>
            <person name="Pagani I."/>
            <person name="Chertkov O."/>
            <person name="Detter J.C."/>
            <person name="Han C."/>
            <person name="Tapia R."/>
            <person name="Land M."/>
            <person name="Hauser L."/>
            <person name="Markowitz V."/>
            <person name="Cheng J.-F."/>
            <person name="Hugenholtz P."/>
            <person name="Woyke T."/>
            <person name="Wu D."/>
            <person name="Tindall B."/>
            <person name="Pomrenke H.G."/>
            <person name="Brambilla E."/>
            <person name="Klenk H.-P."/>
            <person name="Eisen J.A."/>
        </authorList>
    </citation>
    <scope>NUCLEOTIDE SEQUENCE [LARGE SCALE GENOMIC DNA]</scope>
    <source>
        <strain evidence="7">DSM 16823 / RW262 / RW262</strain>
    </source>
</reference>
<proteinExistence type="predicted"/>
<sequence precursor="true">MKSALLLLLCTLCFNLFGQDWKETVNQARRLYKKGDYKEALKYYKRAEQLAPNDVDLSQEIGQTAYKANDFKTASEHFEHLAKTAKTKQKEIQAKTNLGESRMKQQDYQGAIDTYKDVLRLDQDNEKARQRLMEAKRLLEQQKKQQDKKDKENKNQNKDNQDQDQQNKSDQDKKEQQNKKQQDQQSQGNKSEKQKLEDKETERKLDEFSKQEQHTKKRLDGSKGTTGGSKARKDW</sequence>
<feature type="compositionally biased region" description="Basic and acidic residues" evidence="4">
    <location>
        <begin position="140"/>
        <end position="182"/>
    </location>
</feature>
<dbReference type="InterPro" id="IPR011990">
    <property type="entry name" value="TPR-like_helical_dom_sf"/>
</dbReference>
<organism evidence="6 7">
    <name type="scientific">Fluviicola taffensis (strain DSM 16823 / NCIMB 13979 / RW262)</name>
    <dbReference type="NCBI Taxonomy" id="755732"/>
    <lineage>
        <taxon>Bacteria</taxon>
        <taxon>Pseudomonadati</taxon>
        <taxon>Bacteroidota</taxon>
        <taxon>Flavobacteriia</taxon>
        <taxon>Flavobacteriales</taxon>
        <taxon>Crocinitomicaceae</taxon>
        <taxon>Fluviicola</taxon>
    </lineage>
</organism>
<dbReference type="PANTHER" id="PTHR44186">
    <property type="match status" value="1"/>
</dbReference>
<evidence type="ECO:0000256" key="2">
    <source>
        <dbReference type="ARBA" id="ARBA00022803"/>
    </source>
</evidence>
<dbReference type="AlphaFoldDB" id="F2IJP4"/>
<dbReference type="EMBL" id="CP002542">
    <property type="protein sequence ID" value="AEA43934.1"/>
    <property type="molecule type" value="Genomic_DNA"/>
</dbReference>
<feature type="chain" id="PRO_5003283562" evidence="5">
    <location>
        <begin position="19"/>
        <end position="235"/>
    </location>
</feature>
<feature type="repeat" description="TPR" evidence="3">
    <location>
        <begin position="21"/>
        <end position="54"/>
    </location>
</feature>
<dbReference type="STRING" id="755732.Fluta_1947"/>
<protein>
    <submittedName>
        <fullName evidence="6">Tetratricopeptide TPR_1 repeat-containing protein</fullName>
    </submittedName>
</protein>
<evidence type="ECO:0000256" key="5">
    <source>
        <dbReference type="SAM" id="SignalP"/>
    </source>
</evidence>
<evidence type="ECO:0000313" key="7">
    <source>
        <dbReference type="Proteomes" id="UP000007463"/>
    </source>
</evidence>
<evidence type="ECO:0000256" key="3">
    <source>
        <dbReference type="PROSITE-ProRule" id="PRU00339"/>
    </source>
</evidence>
<dbReference type="Pfam" id="PF13176">
    <property type="entry name" value="TPR_7"/>
    <property type="match status" value="1"/>
</dbReference>
<feature type="signal peptide" evidence="5">
    <location>
        <begin position="1"/>
        <end position="18"/>
    </location>
</feature>
<dbReference type="eggNOG" id="COG0457">
    <property type="taxonomic scope" value="Bacteria"/>
</dbReference>
<feature type="region of interest" description="Disordered" evidence="4">
    <location>
        <begin position="140"/>
        <end position="235"/>
    </location>
</feature>
<dbReference type="InterPro" id="IPR019734">
    <property type="entry name" value="TPR_rpt"/>
</dbReference>
<dbReference type="HOGENOM" id="CLU_1178816_0_0_10"/>
<reference evidence="6 7" key="1">
    <citation type="journal article" date="2011" name="Stand. Genomic Sci.">
        <title>Complete genome sequence of the gliding freshwater bacterium Fluviicola taffensis type strain (RW262).</title>
        <authorList>
            <person name="Woyke T."/>
            <person name="Chertkov O."/>
            <person name="Lapidus A."/>
            <person name="Nolan M."/>
            <person name="Lucas S."/>
            <person name="Del Rio T.G."/>
            <person name="Tice H."/>
            <person name="Cheng J.F."/>
            <person name="Tapia R."/>
            <person name="Han C."/>
            <person name="Goodwin L."/>
            <person name="Pitluck S."/>
            <person name="Liolios K."/>
            <person name="Pagani I."/>
            <person name="Ivanova N."/>
            <person name="Huntemann M."/>
            <person name="Mavromatis K."/>
            <person name="Mikhailova N."/>
            <person name="Pati A."/>
            <person name="Chen A."/>
            <person name="Palaniappan K."/>
            <person name="Land M."/>
            <person name="Hauser L."/>
            <person name="Brambilla E.M."/>
            <person name="Rohde M."/>
            <person name="Mwirichia R."/>
            <person name="Sikorski J."/>
            <person name="Tindall B.J."/>
            <person name="Goker M."/>
            <person name="Bristow J."/>
            <person name="Eisen J.A."/>
            <person name="Markowitz V."/>
            <person name="Hugenholtz P."/>
            <person name="Klenk H.P."/>
            <person name="Kyrpides N.C."/>
        </authorList>
    </citation>
    <scope>NUCLEOTIDE SEQUENCE [LARGE SCALE GENOMIC DNA]</scope>
    <source>
        <strain evidence="7">DSM 16823 / RW262 / RW262</strain>
    </source>
</reference>
<dbReference type="PANTHER" id="PTHR44186:SF1">
    <property type="entry name" value="BARDET-BIEDL SYNDROME 4 PROTEIN"/>
    <property type="match status" value="1"/>
</dbReference>
<dbReference type="Proteomes" id="UP000007463">
    <property type="component" value="Chromosome"/>
</dbReference>
<keyword evidence="7" id="KW-1185">Reference proteome</keyword>
<dbReference type="Pfam" id="PF14559">
    <property type="entry name" value="TPR_19"/>
    <property type="match status" value="1"/>
</dbReference>
<accession>F2IJP4</accession>
<evidence type="ECO:0000256" key="1">
    <source>
        <dbReference type="ARBA" id="ARBA00022737"/>
    </source>
</evidence>
<dbReference type="PROSITE" id="PS50005">
    <property type="entry name" value="TPR"/>
    <property type="match status" value="2"/>
</dbReference>
<keyword evidence="5" id="KW-0732">Signal</keyword>
<dbReference type="SUPFAM" id="SSF48452">
    <property type="entry name" value="TPR-like"/>
    <property type="match status" value="1"/>
</dbReference>
<gene>
    <name evidence="6" type="ordered locus">Fluta_1947</name>
</gene>
<dbReference type="SMART" id="SM00028">
    <property type="entry name" value="TPR"/>
    <property type="match status" value="3"/>
</dbReference>
<keyword evidence="1" id="KW-0677">Repeat</keyword>
<dbReference type="Gene3D" id="1.25.40.10">
    <property type="entry name" value="Tetratricopeptide repeat domain"/>
    <property type="match status" value="1"/>
</dbReference>
<evidence type="ECO:0000313" key="6">
    <source>
        <dbReference type="EMBL" id="AEA43934.1"/>
    </source>
</evidence>
<evidence type="ECO:0000256" key="4">
    <source>
        <dbReference type="SAM" id="MobiDB-lite"/>
    </source>
</evidence>
<feature type="repeat" description="TPR" evidence="3">
    <location>
        <begin position="92"/>
        <end position="125"/>
    </location>
</feature>
<dbReference type="OrthoDB" id="1525165at2"/>
<feature type="compositionally biased region" description="Basic and acidic residues" evidence="4">
    <location>
        <begin position="190"/>
        <end position="221"/>
    </location>
</feature>
<name>F2IJP4_FLUTR</name>
<keyword evidence="2 3" id="KW-0802">TPR repeat</keyword>